<feature type="transmembrane region" description="Helical" evidence="1">
    <location>
        <begin position="588"/>
        <end position="611"/>
    </location>
</feature>
<dbReference type="AlphaFoldDB" id="M3HD39"/>
<keyword evidence="1" id="KW-0472">Membrane</keyword>
<dbReference type="InterPro" id="IPR011990">
    <property type="entry name" value="TPR-like_helical_dom_sf"/>
</dbReference>
<evidence type="ECO:0000256" key="1">
    <source>
        <dbReference type="SAM" id="Phobius"/>
    </source>
</evidence>
<name>M3HD39_LEPIT</name>
<evidence type="ECO:0000313" key="2">
    <source>
        <dbReference type="EMBL" id="EMG22239.1"/>
    </source>
</evidence>
<dbReference type="Proteomes" id="UP000011778">
    <property type="component" value="Unassembled WGS sequence"/>
</dbReference>
<sequence length="789" mass="92756">MFCLPHPEKKKLILAELREDLFRVSFSGVESMLIPDLKFGGYAEPGGFNKGRISFLLIEELSRSENAVNRIEIGSSPFIGYYYATPENSYGFLKGILILKPGNDGLFFLFLSGFLILLFLIDFMIRILRIKRNFFTHKEGKEIQEIIGQISKRIDALQTAKQKAIESAQKSEVEEIQTLTSEEVDFDLQNVPIPMKEVKQEDGPSIFVLPFELKREGYVSPAFLRDPEKFKEPEPIAPEIEKKRSEIFTPELQDLISKVNEPIREKPDIQIAKQEIEPEPISTNHTELGPGYMKWLNTLPIRERRKILEVLDELRYGLESEYSFILKYYISVFLDLKLYGFAIHYYDRRNGSYSPFVTQGLRERTSGNMIFLYDDQYIGKESGTYSIIEITDERKMDRFFRKKFDPIDLEICTSILTIPLSNFGIPFRFFLFFKDPLTKENAQEIENLIFHSLEPVIPAFEEYDRKILGELFRDKRDVVSSRVHLMRIATDGERGLTRSFKIEFHGKNFKTLESLRKKTMSQISEIIGPEDICFGIGVGAFGLYTRKNLEKQIRSLIDQTGNPYDFVEDIYPENGKTYSYIFKVHSNFIMYFVRLLIWFLYFVFCISSLFATEENRKEWNKSVKEKILKMNEAREETESIPYLEKFVEKNPADLTVKLWYARALFYRKDLEIPEHSEEIFSRTEKLKKIKTNYLLAAKTFEEVLKYLSQATPRDPDLGKWHFLWAMSEWYAGREDRAIQIFKKSFKYDFRLNEANYNIACIYQTLGQLKDAEIYFRAYLKNDKEMREEN</sequence>
<gene>
    <name evidence="2" type="ORF">LEP1GSC150_4629</name>
</gene>
<reference evidence="2 3" key="1">
    <citation type="submission" date="2013-02" db="EMBL/GenBank/DDBJ databases">
        <authorList>
            <person name="Harkins D.M."/>
            <person name="Durkin A.S."/>
            <person name="Brinkac L.M."/>
            <person name="Haft D.H."/>
            <person name="Selengut J.D."/>
            <person name="Sanka R."/>
            <person name="DePew J."/>
            <person name="Purushe J."/>
            <person name="Tulsiani S.M."/>
            <person name="Graham G.C."/>
            <person name="Burns M.-A."/>
            <person name="Dohnt M.F."/>
            <person name="Smythe L.D."/>
            <person name="McKay D.B."/>
            <person name="Craig S.B."/>
            <person name="Vinetz J.M."/>
            <person name="Sutton G.G."/>
            <person name="Nierman W.C."/>
            <person name="Fouts D.E."/>
        </authorList>
    </citation>
    <scope>NUCLEOTIDE SEQUENCE [LARGE SCALE GENOMIC DNA]</scope>
    <source>
        <strain evidence="2 3">LT2050</strain>
    </source>
</reference>
<feature type="transmembrane region" description="Helical" evidence="1">
    <location>
        <begin position="106"/>
        <end position="128"/>
    </location>
</feature>
<evidence type="ECO:0000313" key="3">
    <source>
        <dbReference type="Proteomes" id="UP000011778"/>
    </source>
</evidence>
<comment type="caution">
    <text evidence="2">The sequence shown here is derived from an EMBL/GenBank/DDBJ whole genome shotgun (WGS) entry which is preliminary data.</text>
</comment>
<protein>
    <submittedName>
        <fullName evidence="2">Uncharacterized protein</fullName>
    </submittedName>
</protein>
<dbReference type="Gene3D" id="1.25.40.10">
    <property type="entry name" value="Tetratricopeptide repeat domain"/>
    <property type="match status" value="1"/>
</dbReference>
<keyword evidence="1" id="KW-0812">Transmembrane</keyword>
<keyword evidence="1" id="KW-1133">Transmembrane helix</keyword>
<accession>M3HD39</accession>
<proteinExistence type="predicted"/>
<organism evidence="2 3">
    <name type="scientific">Leptospira interrogans serovar Copenhageni str. LT2050</name>
    <dbReference type="NCBI Taxonomy" id="1001598"/>
    <lineage>
        <taxon>Bacteria</taxon>
        <taxon>Pseudomonadati</taxon>
        <taxon>Spirochaetota</taxon>
        <taxon>Spirochaetia</taxon>
        <taxon>Leptospirales</taxon>
        <taxon>Leptospiraceae</taxon>
        <taxon>Leptospira</taxon>
    </lineage>
</organism>
<dbReference type="SUPFAM" id="SSF48452">
    <property type="entry name" value="TPR-like"/>
    <property type="match status" value="1"/>
</dbReference>
<dbReference type="EMBL" id="AFMD02000235">
    <property type="protein sequence ID" value="EMG22239.1"/>
    <property type="molecule type" value="Genomic_DNA"/>
</dbReference>